<evidence type="ECO:0000259" key="2">
    <source>
        <dbReference type="Pfam" id="PF10395"/>
    </source>
</evidence>
<feature type="compositionally biased region" description="Acidic residues" evidence="1">
    <location>
        <begin position="527"/>
        <end position="536"/>
    </location>
</feature>
<evidence type="ECO:0000256" key="1">
    <source>
        <dbReference type="SAM" id="MobiDB-lite"/>
    </source>
</evidence>
<name>A0ABP0ARU7_9PEZI</name>
<feature type="region of interest" description="Disordered" evidence="1">
    <location>
        <begin position="521"/>
        <end position="572"/>
    </location>
</feature>
<evidence type="ECO:0000313" key="4">
    <source>
        <dbReference type="Proteomes" id="UP001642406"/>
    </source>
</evidence>
<dbReference type="Pfam" id="PF10395">
    <property type="entry name" value="Utp8_b_propeller"/>
    <property type="match status" value="1"/>
</dbReference>
<sequence length="1028" mass="109478">MASNFHIQKPYVLASLPRSLAQVDGKCVVGEVFGQRPGVKKRRRAEVAVGIDGESANIYDIASSRLITSYPVPPQAKFSCAPCSVRLRSSASKDATVARYTYIATREPARKLSLFKDTVEAAGATASESLTASLGRTGDIVSLHTLSLPEEKPEAPAAASPAVDLLAVDRDGQVTCFDGESLKEKYKVSVASLSPDLVPRGSTVRVELAQMGLAADVVKGLALGDYLSGVFSQKINADGGFNPDVLFVVTNVTGRQAGAARYLHILAVDPARQSLVQVHYIRLPSTPTTTSSTDESVESSHPVYRLDILSGSLFALEGENVLSYDLTRSVPRVASSITIPGVTSFLRLSKSSILASTPTSFSVYNPLFKSLQASTSLDVQTSVKAVASESSKTDTKSCSFVSFFPQLELAVALLDSNLVAVQLEPPRTRSKKRRADGLLIDSIGRGTSLFDGKTSEESAPLPKRYLPGTMSAAYLAQFKEDSKSADALLEAKDVAAFDDFLAEKLGIQTINDWRWQRPLDSTTNGDAMDETQDGEDSAAASAAATTNGLTNGHTADENTTTAHAAPSPSTTHVKYPVTDRRWVIYAIARIFSVSEEQAGGRPRLRCKVPSSDILNYLVDAGHLSVANTRSALRESLRDVDEDDQLLGEALPAVLAQVDPSLDLLLRWLYETKLGATELLSATLLLMRSLELVDKPAERTTAKLLTNGVASEGDEASSEDGKDTEEGEKGPERELDQLDQQLHLAEYFLQHVENDPRDLALDIAIGKLGSCPAMATVQGLRRIFRTDEIRSLIEVLRKQMVDQGWATRYMDMESSNGEEGAATATAADSADAAPLNYSIRLIADLLCRCIDAVRPGEWLINDEEVAAAAAAAAAANGDAPGLANGLASEPTAAGGDFFALLKWQVSAALEGVQEALYLRGLVGETVRYGMGVEKMAAKAAQLAKKEGAAGGANAGNAVARPQAVGGPATTATVSGLPLGLRAPIGLARHVDVTPTKLSSGNEVVRRTKRELGHLTSKKVGAYTLERIVF</sequence>
<dbReference type="EMBL" id="CAWUHC010000003">
    <property type="protein sequence ID" value="CAK7209901.1"/>
    <property type="molecule type" value="Genomic_DNA"/>
</dbReference>
<comment type="caution">
    <text evidence="3">The sequence shown here is derived from an EMBL/GenBank/DDBJ whole genome shotgun (WGS) entry which is preliminary data.</text>
</comment>
<accession>A0ABP0ARU7</accession>
<reference evidence="3 4" key="1">
    <citation type="submission" date="2024-01" db="EMBL/GenBank/DDBJ databases">
        <authorList>
            <person name="Allen C."/>
            <person name="Tagirdzhanova G."/>
        </authorList>
    </citation>
    <scope>NUCLEOTIDE SEQUENCE [LARGE SCALE GENOMIC DNA]</scope>
</reference>
<evidence type="ECO:0000313" key="3">
    <source>
        <dbReference type="EMBL" id="CAK7209901.1"/>
    </source>
</evidence>
<organism evidence="3 4">
    <name type="scientific">Sporothrix bragantina</name>
    <dbReference type="NCBI Taxonomy" id="671064"/>
    <lineage>
        <taxon>Eukaryota</taxon>
        <taxon>Fungi</taxon>
        <taxon>Dikarya</taxon>
        <taxon>Ascomycota</taxon>
        <taxon>Pezizomycotina</taxon>
        <taxon>Sordariomycetes</taxon>
        <taxon>Sordariomycetidae</taxon>
        <taxon>Ophiostomatales</taxon>
        <taxon>Ophiostomataceae</taxon>
        <taxon>Sporothrix</taxon>
    </lineage>
</organism>
<proteinExistence type="predicted"/>
<feature type="compositionally biased region" description="Low complexity" evidence="1">
    <location>
        <begin position="559"/>
        <end position="572"/>
    </location>
</feature>
<keyword evidence="4" id="KW-1185">Reference proteome</keyword>
<feature type="region of interest" description="Disordered" evidence="1">
    <location>
        <begin position="702"/>
        <end position="730"/>
    </location>
</feature>
<feature type="domain" description="Utp8 beta-propeller" evidence="2">
    <location>
        <begin position="7"/>
        <end position="142"/>
    </location>
</feature>
<feature type="compositionally biased region" description="Acidic residues" evidence="1">
    <location>
        <begin position="711"/>
        <end position="725"/>
    </location>
</feature>
<protein>
    <recommendedName>
        <fullName evidence="2">Utp8 beta-propeller domain-containing protein</fullName>
    </recommendedName>
</protein>
<dbReference type="Proteomes" id="UP001642406">
    <property type="component" value="Unassembled WGS sequence"/>
</dbReference>
<dbReference type="InterPro" id="IPR018843">
    <property type="entry name" value="Utp8_b-prop"/>
</dbReference>
<gene>
    <name evidence="3" type="ORF">SBRCBS47491_000597</name>
</gene>